<dbReference type="GO" id="GO:0043022">
    <property type="term" value="F:ribosome binding"/>
    <property type="evidence" value="ECO:0007669"/>
    <property type="project" value="TreeGrafter"/>
</dbReference>
<organism evidence="3 4">
    <name type="scientific">Coemansia guatemalensis</name>
    <dbReference type="NCBI Taxonomy" id="2761395"/>
    <lineage>
        <taxon>Eukaryota</taxon>
        <taxon>Fungi</taxon>
        <taxon>Fungi incertae sedis</taxon>
        <taxon>Zoopagomycota</taxon>
        <taxon>Kickxellomycotina</taxon>
        <taxon>Kickxellomycetes</taxon>
        <taxon>Kickxellales</taxon>
        <taxon>Kickxellaceae</taxon>
        <taxon>Coemansia</taxon>
    </lineage>
</organism>
<dbReference type="SUPFAM" id="SSF54980">
    <property type="entry name" value="EF-G C-terminal domain-like"/>
    <property type="match status" value="1"/>
</dbReference>
<sequence length="324" mass="35827">TFSRAKGWEPQRVEYAMGNGLRALGPRQTGPNMLVYSNKLLESSNKPGSSWFHLGERSTLGSSFAATPYLSDDEEGDLREGSPRAKVASTGGARVTNSIRDFEESINTGFQLAMQSGPLCLEPFAGVAVTIKEFLYNGEDADSTPSEPNRASSVHGAASTAALSGQIITTVRDAIKTGFLHWSPRLHLAMYTCDIQATSDVLGKVYGVISRRRGRILSEEMREGTPYFIIKASIPIVESFGFADEIRKRTSGAAIPLLIFRGFEPLDTDPFWVPTTEEELEDLGEKADRDNVAKKYMDKVRKRKGLFVERKIVEHAEKQRTLKK</sequence>
<dbReference type="GO" id="GO:0003924">
    <property type="term" value="F:GTPase activity"/>
    <property type="evidence" value="ECO:0007669"/>
    <property type="project" value="UniProtKB-ARBA"/>
</dbReference>
<feature type="non-terminal residue" evidence="3">
    <location>
        <position position="1"/>
    </location>
</feature>
<dbReference type="GO" id="GO:1990904">
    <property type="term" value="C:ribonucleoprotein complex"/>
    <property type="evidence" value="ECO:0007669"/>
    <property type="project" value="TreeGrafter"/>
</dbReference>
<dbReference type="EMBL" id="JANBUO010000817">
    <property type="protein sequence ID" value="KAJ2801410.1"/>
    <property type="molecule type" value="Genomic_DNA"/>
</dbReference>
<dbReference type="Pfam" id="PF00679">
    <property type="entry name" value="EFG_C"/>
    <property type="match status" value="1"/>
</dbReference>
<dbReference type="InterPro" id="IPR020568">
    <property type="entry name" value="Ribosomal_Su5_D2-typ_SF"/>
</dbReference>
<dbReference type="CDD" id="cd04096">
    <property type="entry name" value="eEF2_snRNP_like_C"/>
    <property type="match status" value="1"/>
</dbReference>
<evidence type="ECO:0000259" key="2">
    <source>
        <dbReference type="SMART" id="SM00838"/>
    </source>
</evidence>
<dbReference type="InterPro" id="IPR035647">
    <property type="entry name" value="EFG_III/V"/>
</dbReference>
<proteinExistence type="predicted"/>
<dbReference type="GO" id="GO:0042256">
    <property type="term" value="P:cytosolic ribosome assembly"/>
    <property type="evidence" value="ECO:0007669"/>
    <property type="project" value="TreeGrafter"/>
</dbReference>
<dbReference type="Proteomes" id="UP001140094">
    <property type="component" value="Unassembled WGS sequence"/>
</dbReference>
<keyword evidence="4" id="KW-1185">Reference proteome</keyword>
<evidence type="ECO:0000313" key="3">
    <source>
        <dbReference type="EMBL" id="KAJ2801410.1"/>
    </source>
</evidence>
<dbReference type="SUPFAM" id="SSF54211">
    <property type="entry name" value="Ribosomal protein S5 domain 2-like"/>
    <property type="match status" value="1"/>
</dbReference>
<dbReference type="OrthoDB" id="364892at2759"/>
<comment type="caution">
    <text evidence="3">The sequence shown here is derived from an EMBL/GenBank/DDBJ whole genome shotgun (WGS) entry which is preliminary data.</text>
</comment>
<dbReference type="Gene3D" id="3.30.70.240">
    <property type="match status" value="1"/>
</dbReference>
<dbReference type="PANTHER" id="PTHR42908:SF3">
    <property type="entry name" value="ELONGATION FACTOR-LIKE GTPASE 1"/>
    <property type="match status" value="1"/>
</dbReference>
<evidence type="ECO:0000313" key="4">
    <source>
        <dbReference type="Proteomes" id="UP001140094"/>
    </source>
</evidence>
<gene>
    <name evidence="3" type="primary">RIA1_2</name>
    <name evidence="3" type="ORF">H4R20_003682</name>
</gene>
<dbReference type="InterPro" id="IPR014721">
    <property type="entry name" value="Ribsml_uS5_D2-typ_fold_subgr"/>
</dbReference>
<protein>
    <submittedName>
        <fullName evidence="3">Cytoplasmic GTPase/eEF2-like protein (Ribosomal biogenesis)</fullName>
    </submittedName>
</protein>
<dbReference type="PANTHER" id="PTHR42908">
    <property type="entry name" value="TRANSLATION ELONGATION FACTOR-RELATED"/>
    <property type="match status" value="1"/>
</dbReference>
<dbReference type="GO" id="GO:0005829">
    <property type="term" value="C:cytosol"/>
    <property type="evidence" value="ECO:0007669"/>
    <property type="project" value="TreeGrafter"/>
</dbReference>
<dbReference type="FunFam" id="3.30.70.240:FF:000006">
    <property type="entry name" value="Elongation factor like GTPase 1"/>
    <property type="match status" value="1"/>
</dbReference>
<feature type="region of interest" description="Disordered" evidence="1">
    <location>
        <begin position="71"/>
        <end position="92"/>
    </location>
</feature>
<reference evidence="3" key="1">
    <citation type="submission" date="2022-07" db="EMBL/GenBank/DDBJ databases">
        <title>Phylogenomic reconstructions and comparative analyses of Kickxellomycotina fungi.</title>
        <authorList>
            <person name="Reynolds N.K."/>
            <person name="Stajich J.E."/>
            <person name="Barry K."/>
            <person name="Grigoriev I.V."/>
            <person name="Crous P."/>
            <person name="Smith M.E."/>
        </authorList>
    </citation>
    <scope>NUCLEOTIDE SEQUENCE</scope>
    <source>
        <strain evidence="3">NRRL 1565</strain>
    </source>
</reference>
<feature type="domain" description="Elongation factor EFG" evidence="2">
    <location>
        <begin position="189"/>
        <end position="274"/>
    </location>
</feature>
<dbReference type="SMART" id="SM00838">
    <property type="entry name" value="EFG_C"/>
    <property type="match status" value="1"/>
</dbReference>
<dbReference type="AlphaFoldDB" id="A0A9W8HXM5"/>
<dbReference type="Gene3D" id="3.30.230.10">
    <property type="match status" value="1"/>
</dbReference>
<name>A0A9W8HXM5_9FUNG</name>
<evidence type="ECO:0000256" key="1">
    <source>
        <dbReference type="SAM" id="MobiDB-lite"/>
    </source>
</evidence>
<accession>A0A9W8HXM5</accession>
<dbReference type="InterPro" id="IPR000640">
    <property type="entry name" value="EFG_V-like"/>
</dbReference>